<dbReference type="InterPro" id="IPR011013">
    <property type="entry name" value="Gal_mutarotase_sf_dom"/>
</dbReference>
<dbReference type="PANTHER" id="PTHR11051">
    <property type="entry name" value="GLYCOSYL HYDROLASE-RELATED"/>
    <property type="match status" value="1"/>
</dbReference>
<dbReference type="InterPro" id="IPR037018">
    <property type="entry name" value="GH65_N"/>
</dbReference>
<dbReference type="InterPro" id="IPR005196">
    <property type="entry name" value="Glyco_hydro_65_N"/>
</dbReference>
<dbReference type="PATRIC" id="fig|1339315.3.peg.3418"/>
<dbReference type="Pfam" id="PF03636">
    <property type="entry name" value="Glyco_hydro_65N"/>
    <property type="match status" value="1"/>
</dbReference>
<dbReference type="Proteomes" id="UP000020529">
    <property type="component" value="Unassembled WGS sequence"/>
</dbReference>
<dbReference type="InterPro" id="IPR017045">
    <property type="entry name" value="Malt_Pase/Glycosyl_Hdrlase"/>
</dbReference>
<name>A0A015SMZ3_BACFG</name>
<dbReference type="InterPro" id="IPR008928">
    <property type="entry name" value="6-hairpin_glycosidase_sf"/>
</dbReference>
<dbReference type="AlphaFoldDB" id="A0A015SMZ3"/>
<dbReference type="RefSeq" id="WP_008769598.1">
    <property type="nucleotide sequence ID" value="NZ_JGCY01000356.1"/>
</dbReference>
<dbReference type="InterPro" id="IPR012341">
    <property type="entry name" value="6hp_glycosidase-like_sf"/>
</dbReference>
<dbReference type="Gene3D" id="2.60.420.10">
    <property type="entry name" value="Maltose phosphorylase, domain 3"/>
    <property type="match status" value="1"/>
</dbReference>
<dbReference type="GO" id="GO:0030246">
    <property type="term" value="F:carbohydrate binding"/>
    <property type="evidence" value="ECO:0007669"/>
    <property type="project" value="InterPro"/>
</dbReference>
<feature type="active site" description="Proton donor" evidence="2">
    <location>
        <position position="488"/>
    </location>
</feature>
<organism evidence="6 7">
    <name type="scientific">Bacteroides fragilis str. 3988T(B)14</name>
    <dbReference type="NCBI Taxonomy" id="1339315"/>
    <lineage>
        <taxon>Bacteria</taxon>
        <taxon>Pseudomonadati</taxon>
        <taxon>Bacteroidota</taxon>
        <taxon>Bacteroidia</taxon>
        <taxon>Bacteroidales</taxon>
        <taxon>Bacteroidaceae</taxon>
        <taxon>Bacteroides</taxon>
    </lineage>
</organism>
<accession>A0A015SMZ3</accession>
<reference evidence="6 7" key="1">
    <citation type="submission" date="2014-02" db="EMBL/GenBank/DDBJ databases">
        <authorList>
            <person name="Sears C."/>
            <person name="Carroll K."/>
            <person name="Sack B.R."/>
            <person name="Qadri F."/>
            <person name="Myers L.L."/>
            <person name="Chung G.-T."/>
            <person name="Escheverria P."/>
            <person name="Fraser C.M."/>
            <person name="Sadzewicz L."/>
            <person name="Shefchek K.A."/>
            <person name="Tallon L."/>
            <person name="Das S.P."/>
            <person name="Daugherty S."/>
            <person name="Mongodin E.F."/>
        </authorList>
    </citation>
    <scope>NUCLEOTIDE SEQUENCE [LARGE SCALE GENOMIC DNA]</scope>
    <source>
        <strain evidence="7">3988T(B)14</strain>
    </source>
</reference>
<comment type="caution">
    <text evidence="6">The sequence shown here is derived from an EMBL/GenBank/DDBJ whole genome shotgun (WGS) entry which is preliminary data.</text>
</comment>
<dbReference type="Gene3D" id="1.50.10.10">
    <property type="match status" value="1"/>
</dbReference>
<evidence type="ECO:0000256" key="1">
    <source>
        <dbReference type="ARBA" id="ARBA00006768"/>
    </source>
</evidence>
<protein>
    <submittedName>
        <fullName evidence="6">Glycosyl hydrolase family 65 central catalytic domain protein</fullName>
    </submittedName>
</protein>
<feature type="domain" description="Glycoside hydrolase family 65 N-terminal" evidence="5">
    <location>
        <begin position="13"/>
        <end position="265"/>
    </location>
</feature>
<dbReference type="InterPro" id="IPR005195">
    <property type="entry name" value="Glyco_hydro_65_M"/>
</dbReference>
<sequence>MKQFLKVDEWNIIEEGFHPDNMRASESIFSLGNGRFGQRGNFEETYSSDSLQGSYVAGITFLDRTRVGWWKNGYPRFFSRVPNAPDWSGIYLRLIDEELDLAHWDVEAYRRRLDMREGISYRDFRVTSPKGHTLEVHVEHINSLANQNLCLIKYSVTSVNYEGKISLVPFLNGDVKHENSNFDEKMWNILRAEATNEYAYLWVQTKHEDSQICLGMTYQFYKNSKPTHISPIKIEKEKLTGFSAGADVKPGDRVTLEKYVAILSSLQCDRQELVEYAVDEAQAAKEQGWEALVGAHKQQWEEIWEESDVMIEGDPAAQQGIRFNIFQLNQSYRGDDARLNISPKGFTGEKYGGNTQWNTELCCVPYFLLSTPREISRKLLLYRYNQLPKAIENARKLGFGGGAALYPMVTIHGEECHNEWEITFEEIHRNNIIVYAIMQFSRVTGNKEYIAYYGLEVMIAISRFWSQRVSFSEARQKYVLLGVTGPNEYENNVNNNWYTNYSCVQCLQSTIECLEMVAHEYPEEYNRIRRSTEFRHAEETARWKEIIEKMYLPEDKERGIFVQDDGYPDKVLGTVDDIPVNERPINQHWSWDRILRSCYIKQSDVLLGLFLYYEHFDRETIRRNFRFYEPRTVHESSLSPFVHAILAAWIGDTEEAYRLFLHSTRLDLDDYNNEVHQGLHVTSMAGSWQIIVRGFAGMKILDGQLDFTPIIPEAWDSYTFKVNFRNCTLQMKVGKQEIKISLLEGYELNIRISEVVYNLKKGKDLIVPKQN</sequence>
<evidence type="ECO:0000259" key="4">
    <source>
        <dbReference type="Pfam" id="PF03633"/>
    </source>
</evidence>
<dbReference type="PANTHER" id="PTHR11051:SF14">
    <property type="entry name" value="MALTOSE PHOSPHORYLASE"/>
    <property type="match status" value="1"/>
</dbReference>
<dbReference type="NCBIfam" id="NF010380">
    <property type="entry name" value="PRK13807.1"/>
    <property type="match status" value="1"/>
</dbReference>
<feature type="domain" description="Glycoside hydrolase family 65 central catalytic" evidence="3">
    <location>
        <begin position="322"/>
        <end position="689"/>
    </location>
</feature>
<feature type="domain" description="Glycoside hydrolase family 65 C-terminal" evidence="4">
    <location>
        <begin position="698"/>
        <end position="752"/>
    </location>
</feature>
<dbReference type="SUPFAM" id="SSF48208">
    <property type="entry name" value="Six-hairpin glycosidases"/>
    <property type="match status" value="1"/>
</dbReference>
<evidence type="ECO:0000256" key="2">
    <source>
        <dbReference type="PIRSR" id="PIRSR036289-50"/>
    </source>
</evidence>
<dbReference type="Pfam" id="PF03632">
    <property type="entry name" value="Glyco_hydro_65m"/>
    <property type="match status" value="1"/>
</dbReference>
<evidence type="ECO:0000259" key="5">
    <source>
        <dbReference type="Pfam" id="PF03636"/>
    </source>
</evidence>
<evidence type="ECO:0000313" key="7">
    <source>
        <dbReference type="Proteomes" id="UP000020529"/>
    </source>
</evidence>
<dbReference type="PIRSF" id="PIRSF036289">
    <property type="entry name" value="Glycosyl_hydrolase_malt_phosph"/>
    <property type="match status" value="1"/>
</dbReference>
<dbReference type="Gene3D" id="2.70.98.40">
    <property type="entry name" value="Glycoside hydrolase, family 65, N-terminal domain"/>
    <property type="match status" value="1"/>
</dbReference>
<evidence type="ECO:0000313" key="6">
    <source>
        <dbReference type="EMBL" id="EXY73584.1"/>
    </source>
</evidence>
<dbReference type="GO" id="GO:0005975">
    <property type="term" value="P:carbohydrate metabolic process"/>
    <property type="evidence" value="ECO:0007669"/>
    <property type="project" value="InterPro"/>
</dbReference>
<gene>
    <name evidence="6" type="ORF">M124_2731</name>
</gene>
<proteinExistence type="inferred from homology"/>
<dbReference type="GO" id="GO:0016757">
    <property type="term" value="F:glycosyltransferase activity"/>
    <property type="evidence" value="ECO:0007669"/>
    <property type="project" value="UniProtKB-ARBA"/>
</dbReference>
<dbReference type="InterPro" id="IPR005194">
    <property type="entry name" value="Glyco_hydro_65_C"/>
</dbReference>
<evidence type="ECO:0000259" key="3">
    <source>
        <dbReference type="Pfam" id="PF03632"/>
    </source>
</evidence>
<dbReference type="GO" id="GO:0004553">
    <property type="term" value="F:hydrolase activity, hydrolyzing O-glycosyl compounds"/>
    <property type="evidence" value="ECO:0007669"/>
    <property type="project" value="TreeGrafter"/>
</dbReference>
<comment type="similarity">
    <text evidence="1">Belongs to the glycosyl hydrolase 65 family.</text>
</comment>
<dbReference type="EMBL" id="JGCY01000356">
    <property type="protein sequence ID" value="EXY73584.1"/>
    <property type="molecule type" value="Genomic_DNA"/>
</dbReference>
<dbReference type="SUPFAM" id="SSF74650">
    <property type="entry name" value="Galactose mutarotase-like"/>
    <property type="match status" value="1"/>
</dbReference>
<dbReference type="Pfam" id="PF03633">
    <property type="entry name" value="Glyco_hydro_65C"/>
    <property type="match status" value="1"/>
</dbReference>
<keyword evidence="6" id="KW-0378">Hydrolase</keyword>